<organism evidence="2">
    <name type="scientific">Anguilla anguilla</name>
    <name type="common">European freshwater eel</name>
    <name type="synonym">Muraena anguilla</name>
    <dbReference type="NCBI Taxonomy" id="7936"/>
    <lineage>
        <taxon>Eukaryota</taxon>
        <taxon>Metazoa</taxon>
        <taxon>Chordata</taxon>
        <taxon>Craniata</taxon>
        <taxon>Vertebrata</taxon>
        <taxon>Euteleostomi</taxon>
        <taxon>Actinopterygii</taxon>
        <taxon>Neopterygii</taxon>
        <taxon>Teleostei</taxon>
        <taxon>Anguilliformes</taxon>
        <taxon>Anguillidae</taxon>
        <taxon>Anguilla</taxon>
    </lineage>
</organism>
<dbReference type="AlphaFoldDB" id="A0A0E9RKR1"/>
<evidence type="ECO:0000256" key="1">
    <source>
        <dbReference type="SAM" id="Phobius"/>
    </source>
</evidence>
<reference evidence="2" key="2">
    <citation type="journal article" date="2015" name="Fish Shellfish Immunol.">
        <title>Early steps in the European eel (Anguilla anguilla)-Vibrio vulnificus interaction in the gills: Role of the RtxA13 toxin.</title>
        <authorList>
            <person name="Callol A."/>
            <person name="Pajuelo D."/>
            <person name="Ebbesson L."/>
            <person name="Teles M."/>
            <person name="MacKenzie S."/>
            <person name="Amaro C."/>
        </authorList>
    </citation>
    <scope>NUCLEOTIDE SEQUENCE</scope>
</reference>
<name>A0A0E9RKR1_ANGAN</name>
<keyword evidence="1" id="KW-1133">Transmembrane helix</keyword>
<keyword evidence="1" id="KW-0472">Membrane</keyword>
<sequence length="38" mass="4348">MRRNVLFYPMVFCLAALSIFPILCFINKAVNSVNCLLI</sequence>
<accession>A0A0E9RKR1</accession>
<reference evidence="2" key="1">
    <citation type="submission" date="2014-11" db="EMBL/GenBank/DDBJ databases">
        <authorList>
            <person name="Amaro Gonzalez C."/>
        </authorList>
    </citation>
    <scope>NUCLEOTIDE SEQUENCE</scope>
</reference>
<keyword evidence="1" id="KW-0812">Transmembrane</keyword>
<evidence type="ECO:0000313" key="2">
    <source>
        <dbReference type="EMBL" id="JAH29382.1"/>
    </source>
</evidence>
<dbReference type="EMBL" id="GBXM01079195">
    <property type="protein sequence ID" value="JAH29382.1"/>
    <property type="molecule type" value="Transcribed_RNA"/>
</dbReference>
<protein>
    <submittedName>
        <fullName evidence="2">Uncharacterized protein</fullName>
    </submittedName>
</protein>
<proteinExistence type="predicted"/>
<feature type="transmembrane region" description="Helical" evidence="1">
    <location>
        <begin position="6"/>
        <end position="26"/>
    </location>
</feature>